<organism evidence="11 12">
    <name type="scientific">Sporormia fimetaria CBS 119925</name>
    <dbReference type="NCBI Taxonomy" id="1340428"/>
    <lineage>
        <taxon>Eukaryota</taxon>
        <taxon>Fungi</taxon>
        <taxon>Dikarya</taxon>
        <taxon>Ascomycota</taxon>
        <taxon>Pezizomycotina</taxon>
        <taxon>Dothideomycetes</taxon>
        <taxon>Pleosporomycetidae</taxon>
        <taxon>Pleosporales</taxon>
        <taxon>Sporormiaceae</taxon>
        <taxon>Sporormia</taxon>
    </lineage>
</organism>
<reference evidence="11" key="1">
    <citation type="journal article" date="2020" name="Stud. Mycol.">
        <title>101 Dothideomycetes genomes: a test case for predicting lifestyles and emergence of pathogens.</title>
        <authorList>
            <person name="Haridas S."/>
            <person name="Albert R."/>
            <person name="Binder M."/>
            <person name="Bloem J."/>
            <person name="Labutti K."/>
            <person name="Salamov A."/>
            <person name="Andreopoulos B."/>
            <person name="Baker S."/>
            <person name="Barry K."/>
            <person name="Bills G."/>
            <person name="Bluhm B."/>
            <person name="Cannon C."/>
            <person name="Castanera R."/>
            <person name="Culley D."/>
            <person name="Daum C."/>
            <person name="Ezra D."/>
            <person name="Gonzalez J."/>
            <person name="Henrissat B."/>
            <person name="Kuo A."/>
            <person name="Liang C."/>
            <person name="Lipzen A."/>
            <person name="Lutzoni F."/>
            <person name="Magnuson J."/>
            <person name="Mondo S."/>
            <person name="Nolan M."/>
            <person name="Ohm R."/>
            <person name="Pangilinan J."/>
            <person name="Park H.-J."/>
            <person name="Ramirez L."/>
            <person name="Alfaro M."/>
            <person name="Sun H."/>
            <person name="Tritt A."/>
            <person name="Yoshinaga Y."/>
            <person name="Zwiers L.-H."/>
            <person name="Turgeon B."/>
            <person name="Goodwin S."/>
            <person name="Spatafora J."/>
            <person name="Crous P."/>
            <person name="Grigoriev I."/>
        </authorList>
    </citation>
    <scope>NUCLEOTIDE SEQUENCE</scope>
    <source>
        <strain evidence="11">CBS 119925</strain>
    </source>
</reference>
<evidence type="ECO:0000256" key="6">
    <source>
        <dbReference type="ARBA" id="ARBA00022771"/>
    </source>
</evidence>
<dbReference type="InterPro" id="IPR003616">
    <property type="entry name" value="Post-SET_dom"/>
</dbReference>
<accession>A0A6A6UYF3</accession>
<evidence type="ECO:0000313" key="12">
    <source>
        <dbReference type="Proteomes" id="UP000799440"/>
    </source>
</evidence>
<keyword evidence="6" id="KW-0863">Zinc-finger</keyword>
<evidence type="ECO:0000256" key="7">
    <source>
        <dbReference type="ARBA" id="ARBA00022786"/>
    </source>
</evidence>
<feature type="domain" description="RING-type" evidence="10">
    <location>
        <begin position="29"/>
        <end position="214"/>
    </location>
</feature>
<dbReference type="EC" id="2.3.2.31" evidence="2"/>
<dbReference type="PROSITE" id="PS51873">
    <property type="entry name" value="TRIAD"/>
    <property type="match status" value="1"/>
</dbReference>
<dbReference type="Proteomes" id="UP000799440">
    <property type="component" value="Unassembled WGS sequence"/>
</dbReference>
<evidence type="ECO:0000256" key="1">
    <source>
        <dbReference type="ARBA" id="ARBA00001798"/>
    </source>
</evidence>
<keyword evidence="12" id="KW-1185">Reference proteome</keyword>
<keyword evidence="5" id="KW-0677">Repeat</keyword>
<dbReference type="OrthoDB" id="10009520at2759"/>
<evidence type="ECO:0000259" key="9">
    <source>
        <dbReference type="PROSITE" id="PS50868"/>
    </source>
</evidence>
<evidence type="ECO:0000313" key="11">
    <source>
        <dbReference type="EMBL" id="KAF2742763.1"/>
    </source>
</evidence>
<keyword evidence="8" id="KW-0862">Zinc</keyword>
<dbReference type="PROSITE" id="PS50868">
    <property type="entry name" value="POST_SET"/>
    <property type="match status" value="1"/>
</dbReference>
<feature type="non-terminal residue" evidence="11">
    <location>
        <position position="214"/>
    </location>
</feature>
<evidence type="ECO:0000259" key="10">
    <source>
        <dbReference type="PROSITE" id="PS51873"/>
    </source>
</evidence>
<feature type="domain" description="Post-SET" evidence="9">
    <location>
        <begin position="45"/>
        <end position="61"/>
    </location>
</feature>
<name>A0A6A6UYF3_9PLEO</name>
<dbReference type="Pfam" id="PF01485">
    <property type="entry name" value="IBR"/>
    <property type="match status" value="1"/>
</dbReference>
<keyword evidence="3" id="KW-0808">Transferase</keyword>
<dbReference type="InterPro" id="IPR044066">
    <property type="entry name" value="TRIAD_supradom"/>
</dbReference>
<evidence type="ECO:0000256" key="5">
    <source>
        <dbReference type="ARBA" id="ARBA00022737"/>
    </source>
</evidence>
<proteinExistence type="predicted"/>
<gene>
    <name evidence="11" type="ORF">M011DRAFT_411870</name>
</gene>
<protein>
    <recommendedName>
        <fullName evidence="2">RBR-type E3 ubiquitin transferase</fullName>
        <ecNumber evidence="2">2.3.2.31</ecNumber>
    </recommendedName>
</protein>
<evidence type="ECO:0000256" key="2">
    <source>
        <dbReference type="ARBA" id="ARBA00012251"/>
    </source>
</evidence>
<dbReference type="GO" id="GO:0016567">
    <property type="term" value="P:protein ubiquitination"/>
    <property type="evidence" value="ECO:0007669"/>
    <property type="project" value="InterPro"/>
</dbReference>
<evidence type="ECO:0000256" key="4">
    <source>
        <dbReference type="ARBA" id="ARBA00022723"/>
    </source>
</evidence>
<evidence type="ECO:0000256" key="8">
    <source>
        <dbReference type="ARBA" id="ARBA00022833"/>
    </source>
</evidence>
<dbReference type="PANTHER" id="PTHR11685">
    <property type="entry name" value="RBR FAMILY RING FINGER AND IBR DOMAIN-CONTAINING"/>
    <property type="match status" value="1"/>
</dbReference>
<dbReference type="AlphaFoldDB" id="A0A6A6UYF3"/>
<keyword evidence="7" id="KW-0833">Ubl conjugation pathway</keyword>
<evidence type="ECO:0000256" key="3">
    <source>
        <dbReference type="ARBA" id="ARBA00022679"/>
    </source>
</evidence>
<comment type="catalytic activity">
    <reaction evidence="1">
        <text>[E2 ubiquitin-conjugating enzyme]-S-ubiquitinyl-L-cysteine + [acceptor protein]-L-lysine = [E2 ubiquitin-conjugating enzyme]-L-cysteine + [acceptor protein]-N(6)-ubiquitinyl-L-lysine.</text>
        <dbReference type="EC" id="2.3.2.31"/>
    </reaction>
</comment>
<dbReference type="GO" id="GO:0061630">
    <property type="term" value="F:ubiquitin protein ligase activity"/>
    <property type="evidence" value="ECO:0007669"/>
    <property type="project" value="UniProtKB-EC"/>
</dbReference>
<sequence>MDSSGHNTTATTTDGPSKSERLVQVCVKPKLRCTICTDEYFADRLLKPCYCGAPFCPGCIKDMFIKACQDVTRMPPHCCRQFQISLAKPYLTETQLALFRRKYEEWSTANPFYCPVPRCSAFIPERLFKSAEHGKGKQRADSVVGVPSASLVQCPDCQAIICTACRDLAHPGAACKELEMGLDKETAKLLKDWGYKRCPKCGHGVRRMFGCDHM</sequence>
<dbReference type="EMBL" id="MU006604">
    <property type="protein sequence ID" value="KAF2742763.1"/>
    <property type="molecule type" value="Genomic_DNA"/>
</dbReference>
<dbReference type="GO" id="GO:0008270">
    <property type="term" value="F:zinc ion binding"/>
    <property type="evidence" value="ECO:0007669"/>
    <property type="project" value="UniProtKB-KW"/>
</dbReference>
<dbReference type="InterPro" id="IPR002867">
    <property type="entry name" value="IBR_dom"/>
</dbReference>
<keyword evidence="4" id="KW-0479">Metal-binding</keyword>
<dbReference type="InterPro" id="IPR031127">
    <property type="entry name" value="E3_UB_ligase_RBR"/>
</dbReference>